<organism evidence="1 2">
    <name type="scientific">Corynebacterium gerontici</name>
    <dbReference type="NCBI Taxonomy" id="2079234"/>
    <lineage>
        <taxon>Bacteria</taxon>
        <taxon>Bacillati</taxon>
        <taxon>Actinomycetota</taxon>
        <taxon>Actinomycetes</taxon>
        <taxon>Mycobacteriales</taxon>
        <taxon>Corynebacteriaceae</taxon>
        <taxon>Corynebacterium</taxon>
    </lineage>
</organism>
<reference evidence="1 2" key="1">
    <citation type="submission" date="2018-11" db="EMBL/GenBank/DDBJ databases">
        <authorList>
            <person name="Kleinhagauer T."/>
            <person name="Glaeser S.P."/>
            <person name="Spergser J."/>
            <person name="Ruckert C."/>
            <person name="Kaempfer P."/>
            <person name="Busse H.-J."/>
        </authorList>
    </citation>
    <scope>NUCLEOTIDE SEQUENCE [LARGE SCALE GENOMIC DNA]</scope>
    <source>
        <strain evidence="1 2">W8</strain>
    </source>
</reference>
<gene>
    <name evidence="1" type="ORF">CGERO_03860</name>
</gene>
<keyword evidence="2" id="KW-1185">Reference proteome</keyword>
<sequence>MLIPEQETTAKVHAHKSRKTNNPYVCLYLGNTRHLLTIAETFALANQLVDTAEKLAHN</sequence>
<evidence type="ECO:0000313" key="1">
    <source>
        <dbReference type="EMBL" id="AZA11089.1"/>
    </source>
</evidence>
<protein>
    <submittedName>
        <fullName evidence="1">Uncharacterized protein</fullName>
    </submittedName>
</protein>
<dbReference type="EMBL" id="CP033897">
    <property type="protein sequence ID" value="AZA11089.1"/>
    <property type="molecule type" value="Genomic_DNA"/>
</dbReference>
<evidence type="ECO:0000313" key="2">
    <source>
        <dbReference type="Proteomes" id="UP000271587"/>
    </source>
</evidence>
<dbReference type="AlphaFoldDB" id="A0A3G6IZ75"/>
<dbReference type="KEGG" id="cgk:CGERO_03860"/>
<name>A0A3G6IZ75_9CORY</name>
<accession>A0A3G6IZ75</accession>
<proteinExistence type="predicted"/>
<dbReference type="Proteomes" id="UP000271587">
    <property type="component" value="Chromosome"/>
</dbReference>